<feature type="transmembrane region" description="Helical" evidence="1">
    <location>
        <begin position="327"/>
        <end position="347"/>
    </location>
</feature>
<evidence type="ECO:0000259" key="2">
    <source>
        <dbReference type="Pfam" id="PF07670"/>
    </source>
</evidence>
<dbReference type="InterPro" id="IPR011642">
    <property type="entry name" value="Gate_dom"/>
</dbReference>
<feature type="transmembrane region" description="Helical" evidence="1">
    <location>
        <begin position="100"/>
        <end position="119"/>
    </location>
</feature>
<name>E4KN37_9LACT</name>
<reference evidence="3 4" key="1">
    <citation type="submission" date="2010-10" db="EMBL/GenBank/DDBJ databases">
        <authorList>
            <person name="Durkin A.S."/>
            <person name="Madupu R."/>
            <person name="Torralba M."/>
            <person name="Gillis M."/>
            <person name="Methe B."/>
            <person name="Sutton G."/>
            <person name="Nelson K.E."/>
        </authorList>
    </citation>
    <scope>NUCLEOTIDE SEQUENCE [LARGE SCALE GENOMIC DNA]</scope>
    <source>
        <strain evidence="3 4">ACS-139-V-Col8</strain>
    </source>
</reference>
<dbReference type="eggNOG" id="COG3314">
    <property type="taxonomic scope" value="Bacteria"/>
</dbReference>
<feature type="transmembrane region" description="Helical" evidence="1">
    <location>
        <begin position="59"/>
        <end position="79"/>
    </location>
</feature>
<dbReference type="EMBL" id="AENN01000006">
    <property type="protein sequence ID" value="EFR31703.1"/>
    <property type="molecule type" value="Genomic_DNA"/>
</dbReference>
<feature type="transmembrane region" description="Helical" evidence="1">
    <location>
        <begin position="248"/>
        <end position="266"/>
    </location>
</feature>
<feature type="transmembrane region" description="Helical" evidence="1">
    <location>
        <begin position="404"/>
        <end position="424"/>
    </location>
</feature>
<dbReference type="OrthoDB" id="1633380at2"/>
<keyword evidence="1" id="KW-0812">Transmembrane</keyword>
<evidence type="ECO:0000313" key="4">
    <source>
        <dbReference type="Proteomes" id="UP000005990"/>
    </source>
</evidence>
<gene>
    <name evidence="3" type="ORF">HMPREF9257_0014</name>
</gene>
<evidence type="ECO:0000313" key="3">
    <source>
        <dbReference type="EMBL" id="EFR31703.1"/>
    </source>
</evidence>
<dbReference type="RefSeq" id="WP_006417835.1">
    <property type="nucleotide sequence ID" value="NZ_AENN01000006.1"/>
</dbReference>
<dbReference type="Pfam" id="PF07670">
    <property type="entry name" value="Gate"/>
    <property type="match status" value="1"/>
</dbReference>
<evidence type="ECO:0000256" key="1">
    <source>
        <dbReference type="SAM" id="Phobius"/>
    </source>
</evidence>
<feature type="domain" description="Nucleoside transporter/FeoB GTPase Gate" evidence="2">
    <location>
        <begin position="145"/>
        <end position="241"/>
    </location>
</feature>
<keyword evidence="1" id="KW-1133">Transmembrane helix</keyword>
<comment type="caution">
    <text evidence="3">The sequence shown here is derived from an EMBL/GenBank/DDBJ whole genome shotgun (WGS) entry which is preliminary data.</text>
</comment>
<feature type="transmembrane region" description="Helical" evidence="1">
    <location>
        <begin position="220"/>
        <end position="242"/>
    </location>
</feature>
<feature type="transmembrane region" description="Helical" evidence="1">
    <location>
        <begin position="16"/>
        <end position="36"/>
    </location>
</feature>
<dbReference type="AlphaFoldDB" id="E4KN37"/>
<feature type="transmembrane region" description="Helical" evidence="1">
    <location>
        <begin position="139"/>
        <end position="160"/>
    </location>
</feature>
<feature type="transmembrane region" description="Helical" evidence="1">
    <location>
        <begin position="436"/>
        <end position="458"/>
    </location>
</feature>
<keyword evidence="4" id="KW-1185">Reference proteome</keyword>
<proteinExistence type="predicted"/>
<accession>E4KN37</accession>
<sequence>MSSDTQTHQKYSLKQLLLFILPSLAGVLLLMTPLKINGQSTVMVSVIADFLKESISKLVPIYVLVLLVIIISSGLALLYKFSKPAFIEKNELLKSAAQVSNFWLGVRLVGLLMGFLVAFGKDLGLPELIWGMDTGGLILFDLIRGLFIIFLVAAFILPLLTEFGLLEYIGVFLAKVMRPVFNLPGRSAVNCVASWIGDGTIGITLTANQYEEGYYNQREAATIATMFSAVSITFCLVVVENINMMDKFGFFYLTMFIAGSACALIVPRIPPLSRKPNTYFQNNPQEDEEDVPTGYTANQWGLKLAVEKAQESGNLGQYLQQAVSTVLGLWLSVIPTIMAIGSLVLIVSHTTPIFDWLGLPFKPLLQVLQVPLADQAASTMVIGFADMVVPSIMAAAIPNPMTQFVIACLSVVQLIYMSETGAVILGSGLPVSFLDIFIIFIERTLVALPIIVLMAHLIF</sequence>
<protein>
    <submittedName>
        <fullName evidence="3">Transporter gate domain protein</fullName>
    </submittedName>
</protein>
<feature type="transmembrane region" description="Helical" evidence="1">
    <location>
        <begin position="376"/>
        <end position="397"/>
    </location>
</feature>
<organism evidence="3 4">
    <name type="scientific">Eremococcus coleocola ACS-139-V-Col8</name>
    <dbReference type="NCBI Taxonomy" id="908337"/>
    <lineage>
        <taxon>Bacteria</taxon>
        <taxon>Bacillati</taxon>
        <taxon>Bacillota</taxon>
        <taxon>Bacilli</taxon>
        <taxon>Lactobacillales</taxon>
        <taxon>Aerococcaceae</taxon>
        <taxon>Eremococcus</taxon>
    </lineage>
</organism>
<dbReference type="Proteomes" id="UP000005990">
    <property type="component" value="Unassembled WGS sequence"/>
</dbReference>
<keyword evidence="1" id="KW-0472">Membrane</keyword>